<accession>B8GR90</accession>
<sequence>MRQEINLYGPALLGPRERFSARQLGIAFLLALVILLLFGLWQQWRQDQVRARADALEVEVAALGTQVERVAATLAARGASEALARQVERLERERDGKRALLERISDESLGNTAGFSAQLEGLGRRHPEGLWLQHIHLSRGGSVISLAGNTLRAELLPRYLRALAEEPVFVGTTFDTFSLQRPEGARTHSFTLVTPCIGADGSRLRGEDCLRGEEGR</sequence>
<dbReference type="KEGG" id="tgr:Tgr7_3277"/>
<feature type="coiled-coil region" evidence="1">
    <location>
        <begin position="80"/>
        <end position="107"/>
    </location>
</feature>
<dbReference type="Pfam" id="PF05137">
    <property type="entry name" value="PilN"/>
    <property type="match status" value="1"/>
</dbReference>
<evidence type="ECO:0000313" key="4">
    <source>
        <dbReference type="Proteomes" id="UP000002383"/>
    </source>
</evidence>
<dbReference type="AlphaFoldDB" id="B8GR90"/>
<keyword evidence="2" id="KW-0812">Transmembrane</keyword>
<gene>
    <name evidence="3" type="ordered locus">Tgr7_3277</name>
</gene>
<organism evidence="3 4">
    <name type="scientific">Thioalkalivibrio sulfidiphilus (strain HL-EbGR7)</name>
    <dbReference type="NCBI Taxonomy" id="396588"/>
    <lineage>
        <taxon>Bacteria</taxon>
        <taxon>Pseudomonadati</taxon>
        <taxon>Pseudomonadota</taxon>
        <taxon>Gammaproteobacteria</taxon>
        <taxon>Chromatiales</taxon>
        <taxon>Ectothiorhodospiraceae</taxon>
        <taxon>Thioalkalivibrio</taxon>
    </lineage>
</organism>
<keyword evidence="2" id="KW-1133">Transmembrane helix</keyword>
<keyword evidence="4" id="KW-1185">Reference proteome</keyword>
<proteinExistence type="predicted"/>
<dbReference type="eggNOG" id="COG3166">
    <property type="taxonomic scope" value="Bacteria"/>
</dbReference>
<keyword evidence="1" id="KW-0175">Coiled coil</keyword>
<dbReference type="PANTHER" id="PTHR40278">
    <property type="entry name" value="DNA UTILIZATION PROTEIN HOFN"/>
    <property type="match status" value="1"/>
</dbReference>
<dbReference type="EMBL" id="CP001339">
    <property type="protein sequence ID" value="ACL74344.1"/>
    <property type="molecule type" value="Genomic_DNA"/>
</dbReference>
<keyword evidence="2" id="KW-0472">Membrane</keyword>
<name>B8GR90_THISH</name>
<feature type="transmembrane region" description="Helical" evidence="2">
    <location>
        <begin position="20"/>
        <end position="41"/>
    </location>
</feature>
<dbReference type="HOGENOM" id="CLU_097502_0_1_6"/>
<dbReference type="OrthoDB" id="6876592at2"/>
<dbReference type="Proteomes" id="UP000002383">
    <property type="component" value="Chromosome"/>
</dbReference>
<dbReference type="STRING" id="396588.Tgr7_3277"/>
<reference evidence="3 4" key="1">
    <citation type="journal article" date="2011" name="Stand. Genomic Sci.">
        <title>Complete genome sequence of 'Thioalkalivibrio sulfidophilus' HL-EbGr7.</title>
        <authorList>
            <person name="Muyzer G."/>
            <person name="Sorokin D.Y."/>
            <person name="Mavromatis K."/>
            <person name="Lapidus A."/>
            <person name="Clum A."/>
            <person name="Ivanova N."/>
            <person name="Pati A."/>
            <person name="d'Haeseleer P."/>
            <person name="Woyke T."/>
            <person name="Kyrpides N.C."/>
        </authorList>
    </citation>
    <scope>NUCLEOTIDE SEQUENCE [LARGE SCALE GENOMIC DNA]</scope>
    <source>
        <strain evidence="3 4">HL-EbGR7</strain>
    </source>
</reference>
<dbReference type="InterPro" id="IPR007813">
    <property type="entry name" value="PilN"/>
</dbReference>
<evidence type="ECO:0000313" key="3">
    <source>
        <dbReference type="EMBL" id="ACL74344.1"/>
    </source>
</evidence>
<dbReference type="InterPro" id="IPR052534">
    <property type="entry name" value="Extracell_DNA_Util/SecSys_Comp"/>
</dbReference>
<evidence type="ECO:0000256" key="2">
    <source>
        <dbReference type="SAM" id="Phobius"/>
    </source>
</evidence>
<protein>
    <submittedName>
        <fullName evidence="3">MshA biogenesis protein MshI-2</fullName>
    </submittedName>
</protein>
<dbReference type="PANTHER" id="PTHR40278:SF1">
    <property type="entry name" value="DNA UTILIZATION PROTEIN HOFN"/>
    <property type="match status" value="1"/>
</dbReference>
<evidence type="ECO:0000256" key="1">
    <source>
        <dbReference type="SAM" id="Coils"/>
    </source>
</evidence>
<dbReference type="RefSeq" id="WP_012639806.1">
    <property type="nucleotide sequence ID" value="NC_011901.1"/>
</dbReference>